<dbReference type="Pfam" id="PF00990">
    <property type="entry name" value="GGDEF"/>
    <property type="match status" value="1"/>
</dbReference>
<dbReference type="InterPro" id="IPR011006">
    <property type="entry name" value="CheY-like_superfamily"/>
</dbReference>
<sequence length="352" mass="38757">MCCETIPGSVLLLDCDALTRLLTRTVLEQTGFSVHEATGYEEAVEQRSITAPDLVVVNLMKTPEAGLSFCAHIRQQAGGWQEPILAVIWINEEKAIRSAYDAGATDIVTMPCHHLVLHFRLRCAMRVHRVMDTPKVILAETTPPPVPAGHSVSSYWSAPANREKLREVPARSACTSFTGMPDKHAFEALLRVAISSAKERSLSVFFMEIEDLQSPCEKSKGTVEAIGADLERGMERFIGRMTSRYFPVGRLGPLQFSLVLFDVVTWSEVRKHVLSIKDDLTAAFCRDGNHTPVAMKVGVSVCPDDGHDAAALLKKAEMARYHVNGGGGTSSFHFYRPLCTDSSVYYDSLVIT</sequence>
<dbReference type="Gene3D" id="3.40.50.2300">
    <property type="match status" value="1"/>
</dbReference>
<reference evidence="9 10" key="1">
    <citation type="submission" date="2020-12" db="EMBL/GenBank/DDBJ databases">
        <title>Geomonas sp. Red421, isolated from paddy soil.</title>
        <authorList>
            <person name="Xu Z."/>
            <person name="Zhang Z."/>
            <person name="Masuda Y."/>
            <person name="Itoh H."/>
            <person name="Senoo K."/>
        </authorList>
    </citation>
    <scope>NUCLEOTIDE SEQUENCE [LARGE SCALE GENOMIC DNA]</scope>
    <source>
        <strain evidence="9 10">Red421</strain>
    </source>
</reference>
<feature type="domain" description="Response regulatory" evidence="7">
    <location>
        <begin position="9"/>
        <end position="125"/>
    </location>
</feature>
<dbReference type="PROSITE" id="PS50887">
    <property type="entry name" value="GGDEF"/>
    <property type="match status" value="1"/>
</dbReference>
<dbReference type="InterPro" id="IPR039420">
    <property type="entry name" value="WalR-like"/>
</dbReference>
<dbReference type="InterPro" id="IPR043128">
    <property type="entry name" value="Rev_trsase/Diguanyl_cyclase"/>
</dbReference>
<protein>
    <submittedName>
        <fullName evidence="9">Response regulator</fullName>
    </submittedName>
</protein>
<evidence type="ECO:0000313" key="9">
    <source>
        <dbReference type="EMBL" id="MBJ6751377.1"/>
    </source>
</evidence>
<dbReference type="Proteomes" id="UP000614714">
    <property type="component" value="Unassembled WGS sequence"/>
</dbReference>
<name>A0ABS0YGC8_9BACT</name>
<dbReference type="SMART" id="SM00448">
    <property type="entry name" value="REC"/>
    <property type="match status" value="1"/>
</dbReference>
<dbReference type="InterPro" id="IPR000160">
    <property type="entry name" value="GGDEF_dom"/>
</dbReference>
<dbReference type="PANTHER" id="PTHR48111:SF1">
    <property type="entry name" value="TWO-COMPONENT RESPONSE REGULATOR ORR33"/>
    <property type="match status" value="1"/>
</dbReference>
<organism evidence="9 10">
    <name type="scientific">Geomonas anaerohicana</name>
    <dbReference type="NCBI Taxonomy" id="2798583"/>
    <lineage>
        <taxon>Bacteria</taxon>
        <taxon>Pseudomonadati</taxon>
        <taxon>Thermodesulfobacteriota</taxon>
        <taxon>Desulfuromonadia</taxon>
        <taxon>Geobacterales</taxon>
        <taxon>Geobacteraceae</taxon>
        <taxon>Geomonas</taxon>
    </lineage>
</organism>
<evidence type="ECO:0000256" key="2">
    <source>
        <dbReference type="ARBA" id="ARBA00023012"/>
    </source>
</evidence>
<proteinExistence type="predicted"/>
<comment type="caution">
    <text evidence="6">Lacks conserved residue(s) required for the propagation of feature annotation.</text>
</comment>
<evidence type="ECO:0000256" key="1">
    <source>
        <dbReference type="ARBA" id="ARBA00022553"/>
    </source>
</evidence>
<accession>A0ABS0YGC8</accession>
<keyword evidence="2" id="KW-0902">Two-component regulatory system</keyword>
<dbReference type="PANTHER" id="PTHR48111">
    <property type="entry name" value="REGULATOR OF RPOS"/>
    <property type="match status" value="1"/>
</dbReference>
<dbReference type="EMBL" id="JAEMHL010000007">
    <property type="protein sequence ID" value="MBJ6751377.1"/>
    <property type="molecule type" value="Genomic_DNA"/>
</dbReference>
<dbReference type="SUPFAM" id="SSF55073">
    <property type="entry name" value="Nucleotide cyclase"/>
    <property type="match status" value="1"/>
</dbReference>
<dbReference type="RefSeq" id="WP_199389852.1">
    <property type="nucleotide sequence ID" value="NZ_JAEMHL010000007.1"/>
</dbReference>
<dbReference type="InterPro" id="IPR001789">
    <property type="entry name" value="Sig_transdc_resp-reg_receiver"/>
</dbReference>
<feature type="domain" description="GGDEF" evidence="8">
    <location>
        <begin position="200"/>
        <end position="337"/>
    </location>
</feature>
<evidence type="ECO:0000256" key="5">
    <source>
        <dbReference type="ARBA" id="ARBA00023163"/>
    </source>
</evidence>
<evidence type="ECO:0000313" key="10">
    <source>
        <dbReference type="Proteomes" id="UP000614714"/>
    </source>
</evidence>
<evidence type="ECO:0000256" key="6">
    <source>
        <dbReference type="PROSITE-ProRule" id="PRU00169"/>
    </source>
</evidence>
<dbReference type="PROSITE" id="PS50110">
    <property type="entry name" value="RESPONSE_REGULATORY"/>
    <property type="match status" value="1"/>
</dbReference>
<evidence type="ECO:0000256" key="4">
    <source>
        <dbReference type="ARBA" id="ARBA00023125"/>
    </source>
</evidence>
<dbReference type="CDD" id="cd00156">
    <property type="entry name" value="REC"/>
    <property type="match status" value="1"/>
</dbReference>
<keyword evidence="4" id="KW-0238">DNA-binding</keyword>
<gene>
    <name evidence="9" type="ORF">JFN91_14255</name>
</gene>
<dbReference type="InterPro" id="IPR029787">
    <property type="entry name" value="Nucleotide_cyclase"/>
</dbReference>
<dbReference type="Gene3D" id="3.30.70.270">
    <property type="match status" value="1"/>
</dbReference>
<evidence type="ECO:0000259" key="8">
    <source>
        <dbReference type="PROSITE" id="PS50887"/>
    </source>
</evidence>
<evidence type="ECO:0000256" key="3">
    <source>
        <dbReference type="ARBA" id="ARBA00023015"/>
    </source>
</evidence>
<comment type="caution">
    <text evidence="9">The sequence shown here is derived from an EMBL/GenBank/DDBJ whole genome shotgun (WGS) entry which is preliminary data.</text>
</comment>
<keyword evidence="1" id="KW-0597">Phosphoprotein</keyword>
<dbReference type="Pfam" id="PF00072">
    <property type="entry name" value="Response_reg"/>
    <property type="match status" value="1"/>
</dbReference>
<keyword evidence="3" id="KW-0805">Transcription regulation</keyword>
<evidence type="ECO:0000259" key="7">
    <source>
        <dbReference type="PROSITE" id="PS50110"/>
    </source>
</evidence>
<keyword evidence="10" id="KW-1185">Reference proteome</keyword>
<dbReference type="SUPFAM" id="SSF52172">
    <property type="entry name" value="CheY-like"/>
    <property type="match status" value="1"/>
</dbReference>
<keyword evidence="5" id="KW-0804">Transcription</keyword>